<keyword evidence="2" id="KW-1185">Reference proteome</keyword>
<dbReference type="AlphaFoldDB" id="A0A402D409"/>
<proteinExistence type="predicted"/>
<protein>
    <submittedName>
        <fullName evidence="1">Uncharacterized protein</fullName>
    </submittedName>
</protein>
<gene>
    <name evidence="1" type="ORF">CCAX7_17180</name>
</gene>
<evidence type="ECO:0000313" key="2">
    <source>
        <dbReference type="Proteomes" id="UP000287394"/>
    </source>
</evidence>
<organism evidence="1 2">
    <name type="scientific">Capsulimonas corticalis</name>
    <dbReference type="NCBI Taxonomy" id="2219043"/>
    <lineage>
        <taxon>Bacteria</taxon>
        <taxon>Bacillati</taxon>
        <taxon>Armatimonadota</taxon>
        <taxon>Armatimonadia</taxon>
        <taxon>Capsulimonadales</taxon>
        <taxon>Capsulimonadaceae</taxon>
        <taxon>Capsulimonas</taxon>
    </lineage>
</organism>
<dbReference type="EMBL" id="AP025739">
    <property type="protein sequence ID" value="BDI29667.1"/>
    <property type="molecule type" value="Genomic_DNA"/>
</dbReference>
<sequence length="84" mass="9173">MSHAELRTRLLVLESAVELLQQVDSDGQPIVALCFSRGASGYKIANVLFTSHELKESRGVKEEADRSSIIGVRGSHGEIIPGRR</sequence>
<accession>A0A402D409</accession>
<dbReference type="KEGG" id="ccot:CCAX7_17180"/>
<reference evidence="1 2" key="1">
    <citation type="journal article" date="2019" name="Int. J. Syst. Evol. Microbiol.">
        <title>Capsulimonas corticalis gen. nov., sp. nov., an aerobic capsulated bacterium, of a novel bacterial order, Capsulimonadales ord. nov., of the class Armatimonadia of the phylum Armatimonadetes.</title>
        <authorList>
            <person name="Li J."/>
            <person name="Kudo C."/>
            <person name="Tonouchi A."/>
        </authorList>
    </citation>
    <scope>NUCLEOTIDE SEQUENCE [LARGE SCALE GENOMIC DNA]</scope>
    <source>
        <strain evidence="1 2">AX-7</strain>
    </source>
</reference>
<dbReference type="Proteomes" id="UP000287394">
    <property type="component" value="Chromosome"/>
</dbReference>
<name>A0A402D409_9BACT</name>
<evidence type="ECO:0000313" key="1">
    <source>
        <dbReference type="EMBL" id="BDI29667.1"/>
    </source>
</evidence>